<dbReference type="RefSeq" id="WP_380186832.1">
    <property type="nucleotide sequence ID" value="NZ_JBHTBQ010000009.1"/>
</dbReference>
<name>A0ABW2QUH9_9NEIS</name>
<accession>A0ABW2QUH9</accession>
<evidence type="ECO:0000256" key="2">
    <source>
        <dbReference type="ARBA" id="ARBA00023067"/>
    </source>
</evidence>
<keyword evidence="3 5" id="KW-0238">DNA-binding</keyword>
<dbReference type="Pfam" id="PF00216">
    <property type="entry name" value="Bac_DNA_binding"/>
    <property type="match status" value="1"/>
</dbReference>
<comment type="caution">
    <text evidence="5">The sequence shown here is derived from an EMBL/GenBank/DDBJ whole genome shotgun (WGS) entry which is preliminary data.</text>
</comment>
<protein>
    <submittedName>
        <fullName evidence="5">HU family DNA-binding protein</fullName>
    </submittedName>
</protein>
<proteinExistence type="inferred from homology"/>
<evidence type="ECO:0000313" key="6">
    <source>
        <dbReference type="Proteomes" id="UP001596473"/>
    </source>
</evidence>
<evidence type="ECO:0000256" key="3">
    <source>
        <dbReference type="ARBA" id="ARBA00023125"/>
    </source>
</evidence>
<keyword evidence="6" id="KW-1185">Reference proteome</keyword>
<evidence type="ECO:0000256" key="4">
    <source>
        <dbReference type="RuleBase" id="RU003939"/>
    </source>
</evidence>
<sequence length="96" mass="10260">MFKADLINQLTEKMKLQGREVSKADAEAFLSALGEVTQSALAKGDDVTLPGLGKLSVAERAEREGRNPRTGEAITIAASRAAKFSVSKDLKTALNR</sequence>
<evidence type="ECO:0000313" key="5">
    <source>
        <dbReference type="EMBL" id="MFC7419381.1"/>
    </source>
</evidence>
<reference evidence="6" key="1">
    <citation type="journal article" date="2019" name="Int. J. Syst. Evol. Microbiol.">
        <title>The Global Catalogue of Microorganisms (GCM) 10K type strain sequencing project: providing services to taxonomists for standard genome sequencing and annotation.</title>
        <authorList>
            <consortium name="The Broad Institute Genomics Platform"/>
            <consortium name="The Broad Institute Genome Sequencing Center for Infectious Disease"/>
            <person name="Wu L."/>
            <person name="Ma J."/>
        </authorList>
    </citation>
    <scope>NUCLEOTIDE SEQUENCE [LARGE SCALE GENOMIC DNA]</scope>
    <source>
        <strain evidence="6">CCUG 62945</strain>
    </source>
</reference>
<dbReference type="CDD" id="cd13831">
    <property type="entry name" value="HU"/>
    <property type="match status" value="1"/>
</dbReference>
<dbReference type="SMART" id="SM00411">
    <property type="entry name" value="BHL"/>
    <property type="match status" value="1"/>
</dbReference>
<dbReference type="InterPro" id="IPR010992">
    <property type="entry name" value="IHF-like_DNA-bd_dom_sf"/>
</dbReference>
<dbReference type="EMBL" id="JBHTBQ010000009">
    <property type="protein sequence ID" value="MFC7419381.1"/>
    <property type="molecule type" value="Genomic_DNA"/>
</dbReference>
<organism evidence="5 6">
    <name type="scientific">Iodobacter arcticus</name>
    <dbReference type="NCBI Taxonomy" id="590593"/>
    <lineage>
        <taxon>Bacteria</taxon>
        <taxon>Pseudomonadati</taxon>
        <taxon>Pseudomonadota</taxon>
        <taxon>Betaproteobacteria</taxon>
        <taxon>Neisseriales</taxon>
        <taxon>Chitinibacteraceae</taxon>
        <taxon>Iodobacter</taxon>
    </lineage>
</organism>
<comment type="similarity">
    <text evidence="1 4">Belongs to the bacterial histone-like protein family.</text>
</comment>
<dbReference type="PRINTS" id="PR01727">
    <property type="entry name" value="DNABINDINGHU"/>
</dbReference>
<dbReference type="PANTHER" id="PTHR33175:SF3">
    <property type="entry name" value="DNA-BINDING PROTEIN HU-BETA"/>
    <property type="match status" value="1"/>
</dbReference>
<dbReference type="SUPFAM" id="SSF47729">
    <property type="entry name" value="IHF-like DNA-binding proteins"/>
    <property type="match status" value="1"/>
</dbReference>
<dbReference type="Gene3D" id="4.10.520.10">
    <property type="entry name" value="IHF-like DNA-binding proteins"/>
    <property type="match status" value="1"/>
</dbReference>
<evidence type="ECO:0000256" key="1">
    <source>
        <dbReference type="ARBA" id="ARBA00010529"/>
    </source>
</evidence>
<dbReference type="Proteomes" id="UP001596473">
    <property type="component" value="Unassembled WGS sequence"/>
</dbReference>
<keyword evidence="2" id="KW-0226">DNA condensation</keyword>
<dbReference type="InterPro" id="IPR000119">
    <property type="entry name" value="Hist_DNA-bd"/>
</dbReference>
<gene>
    <name evidence="5" type="ORF">ACFQNF_05760</name>
</gene>
<dbReference type="GO" id="GO:0003677">
    <property type="term" value="F:DNA binding"/>
    <property type="evidence" value="ECO:0007669"/>
    <property type="project" value="UniProtKB-KW"/>
</dbReference>
<dbReference type="PANTHER" id="PTHR33175">
    <property type="entry name" value="DNA-BINDING PROTEIN HU"/>
    <property type="match status" value="1"/>
</dbReference>